<evidence type="ECO:0000313" key="2">
    <source>
        <dbReference type="Proteomes" id="UP000187203"/>
    </source>
</evidence>
<dbReference type="AlphaFoldDB" id="A0A1R3FUP5"/>
<keyword evidence="2" id="KW-1185">Reference proteome</keyword>
<proteinExistence type="predicted"/>
<evidence type="ECO:0000313" key="1">
    <source>
        <dbReference type="EMBL" id="OMO49568.1"/>
    </source>
</evidence>
<sequence length="62" mass="7232">MSEQFEVVQGGHSAGSRIGKREKARVCSKLKQKLSEEGEDRLKKYLLKKKRCRFLQMSVFDE</sequence>
<name>A0A1R3FUP5_9ROSI</name>
<accession>A0A1R3FUP5</accession>
<gene>
    <name evidence="1" type="ORF">COLO4_38492</name>
</gene>
<comment type="caution">
    <text evidence="1">The sequence shown here is derived from an EMBL/GenBank/DDBJ whole genome shotgun (WGS) entry which is preliminary data.</text>
</comment>
<dbReference type="EMBL" id="AWUE01024842">
    <property type="protein sequence ID" value="OMO49568.1"/>
    <property type="molecule type" value="Genomic_DNA"/>
</dbReference>
<reference evidence="2" key="1">
    <citation type="submission" date="2013-09" db="EMBL/GenBank/DDBJ databases">
        <title>Corchorus olitorius genome sequencing.</title>
        <authorList>
            <person name="Alam M."/>
            <person name="Haque M.S."/>
            <person name="Islam M.S."/>
            <person name="Emdad E.M."/>
            <person name="Islam M.M."/>
            <person name="Ahmed B."/>
            <person name="Halim A."/>
            <person name="Hossen Q.M.M."/>
            <person name="Hossain M.Z."/>
            <person name="Ahmed R."/>
            <person name="Khan M.M."/>
            <person name="Islam R."/>
            <person name="Rashid M.M."/>
            <person name="Khan S.A."/>
            <person name="Rahman M.S."/>
            <person name="Alam M."/>
            <person name="Yahiya A.S."/>
            <person name="Khan M.S."/>
            <person name="Azam M.S."/>
            <person name="Haque T."/>
            <person name="Lashkar M.Z.H."/>
            <person name="Akhand A.I."/>
            <person name="Morshed G."/>
            <person name="Roy S."/>
            <person name="Uddin K.S."/>
            <person name="Rabeya T."/>
            <person name="Hossain A.S."/>
            <person name="Chowdhury A."/>
            <person name="Snigdha A.R."/>
            <person name="Mortoza M.S."/>
            <person name="Matin S.A."/>
            <person name="Hoque S.M.E."/>
            <person name="Islam M.K."/>
            <person name="Roy D.K."/>
            <person name="Haider R."/>
            <person name="Moosa M.M."/>
            <person name="Elias S.M."/>
            <person name="Hasan A.M."/>
            <person name="Jahan S."/>
            <person name="Shafiuddin M."/>
            <person name="Mahmood N."/>
            <person name="Shommy N.S."/>
        </authorList>
    </citation>
    <scope>NUCLEOTIDE SEQUENCE [LARGE SCALE GENOMIC DNA]</scope>
    <source>
        <strain evidence="2">cv. O-4</strain>
    </source>
</reference>
<protein>
    <submittedName>
        <fullName evidence="1">Uncharacterized protein</fullName>
    </submittedName>
</protein>
<organism evidence="1 2">
    <name type="scientific">Corchorus olitorius</name>
    <dbReference type="NCBI Taxonomy" id="93759"/>
    <lineage>
        <taxon>Eukaryota</taxon>
        <taxon>Viridiplantae</taxon>
        <taxon>Streptophyta</taxon>
        <taxon>Embryophyta</taxon>
        <taxon>Tracheophyta</taxon>
        <taxon>Spermatophyta</taxon>
        <taxon>Magnoliopsida</taxon>
        <taxon>eudicotyledons</taxon>
        <taxon>Gunneridae</taxon>
        <taxon>Pentapetalae</taxon>
        <taxon>rosids</taxon>
        <taxon>malvids</taxon>
        <taxon>Malvales</taxon>
        <taxon>Malvaceae</taxon>
        <taxon>Grewioideae</taxon>
        <taxon>Apeibeae</taxon>
        <taxon>Corchorus</taxon>
    </lineage>
</organism>
<dbReference type="Proteomes" id="UP000187203">
    <property type="component" value="Unassembled WGS sequence"/>
</dbReference>